<dbReference type="RefSeq" id="WP_008871163.1">
    <property type="nucleotide sequence ID" value="NZ_ACJN02000003.1"/>
</dbReference>
<evidence type="ECO:0000256" key="6">
    <source>
        <dbReference type="PIRSR" id="PIRSR004692-3"/>
    </source>
</evidence>
<evidence type="ECO:0000256" key="5">
    <source>
        <dbReference type="PIRSR" id="PIRSR004692-2"/>
    </source>
</evidence>
<dbReference type="Gene3D" id="3.40.50.10490">
    <property type="entry name" value="Glucose-6-phosphate isomerase like protein, domain 1"/>
    <property type="match status" value="1"/>
</dbReference>
<dbReference type="PROSITE" id="PS51371">
    <property type="entry name" value="CBS"/>
    <property type="match status" value="2"/>
</dbReference>
<keyword evidence="11" id="KW-1185">Reference proteome</keyword>
<dbReference type="Proteomes" id="UP000005496">
    <property type="component" value="Unassembled WGS sequence"/>
</dbReference>
<feature type="domain" description="CBS" evidence="8">
    <location>
        <begin position="271"/>
        <end position="327"/>
    </location>
</feature>
<dbReference type="InterPro" id="IPR004800">
    <property type="entry name" value="KdsD/KpsF-type"/>
</dbReference>
<dbReference type="GO" id="GO:0005975">
    <property type="term" value="P:carbohydrate metabolic process"/>
    <property type="evidence" value="ECO:0007669"/>
    <property type="project" value="InterPro"/>
</dbReference>
<evidence type="ECO:0000256" key="2">
    <source>
        <dbReference type="ARBA" id="ARBA00022737"/>
    </source>
</evidence>
<comment type="caution">
    <text evidence="10">The sequence shown here is derived from an EMBL/GenBank/DDBJ whole genome shotgun (WGS) entry which is preliminary data.</text>
</comment>
<gene>
    <name evidence="10" type="ORF">Dthio_PD1153</name>
</gene>
<dbReference type="InterPro" id="IPR001347">
    <property type="entry name" value="SIS_dom"/>
</dbReference>
<dbReference type="EC" id="5.3.1.13" evidence="10"/>
<keyword evidence="10" id="KW-0413">Isomerase</keyword>
<dbReference type="PIRSF" id="PIRSF004692">
    <property type="entry name" value="KdsD_KpsF"/>
    <property type="match status" value="1"/>
</dbReference>
<dbReference type="PROSITE" id="PS51464">
    <property type="entry name" value="SIS"/>
    <property type="match status" value="1"/>
</dbReference>
<accession>D6SSZ8</accession>
<dbReference type="SUPFAM" id="SSF53697">
    <property type="entry name" value="SIS domain"/>
    <property type="match status" value="1"/>
</dbReference>
<evidence type="ECO:0000313" key="11">
    <source>
        <dbReference type="Proteomes" id="UP000005496"/>
    </source>
</evidence>
<reference evidence="10" key="1">
    <citation type="submission" date="2010-05" db="EMBL/GenBank/DDBJ databases">
        <title>The draft genome of Desulfonatronospira thiodismutans ASO3-1.</title>
        <authorList>
            <consortium name="US DOE Joint Genome Institute (JGI-PGF)"/>
            <person name="Lucas S."/>
            <person name="Copeland A."/>
            <person name="Lapidus A."/>
            <person name="Cheng J.-F."/>
            <person name="Bruce D."/>
            <person name="Goodwin L."/>
            <person name="Pitluck S."/>
            <person name="Chertkov O."/>
            <person name="Brettin T."/>
            <person name="Detter J.C."/>
            <person name="Han C."/>
            <person name="Land M.L."/>
            <person name="Hauser L."/>
            <person name="Kyrpides N."/>
            <person name="Mikhailova N."/>
            <person name="Muyzer G."/>
            <person name="Woyke T."/>
        </authorList>
    </citation>
    <scope>NUCLEOTIDE SEQUENCE [LARGE SCALE GENOMIC DNA]</scope>
    <source>
        <strain evidence="10">ASO3-1</strain>
    </source>
</reference>
<sequence length="327" mass="34996">MSENNDWLKKAREVLDIELEAIRAVRDDLDEAFSSAMEEMSACSGRIVLTGVGKSGLIGRKMAATFSSTGSPAFFLHPVEGAHGDMGMLRSEDLVVAISNSGETEEVNSILQSISSLGIRIVALTADTGSTMARLADVVVRVKVPREACSLGLAPTSSTTAVLAVGDAMAIALMQSKHFGKKDFQRYHPGGFLGQRLRQGIHRLMHTSALPLAREDESLENALEVMNQGGFGVVFITSGDNRLAGVITDGDVRRMVCGNNWRLSDPAGLHMISSPVHANPGQSAASVLDVMEEKAITVLPIVDHENRIKGLVHLHDLLGKGKLKFSS</sequence>
<proteinExistence type="inferred from homology"/>
<protein>
    <submittedName>
        <fullName evidence="10">KpsF/GutQ family protein</fullName>
        <ecNumber evidence="10">5.3.1.13</ecNumber>
    </submittedName>
</protein>
<evidence type="ECO:0000259" key="8">
    <source>
        <dbReference type="PROSITE" id="PS51371"/>
    </source>
</evidence>
<dbReference type="InterPro" id="IPR000644">
    <property type="entry name" value="CBS_dom"/>
</dbReference>
<comment type="similarity">
    <text evidence="1 4">Belongs to the SIS family. GutQ/KpsF subfamily.</text>
</comment>
<feature type="site" description="Catalytically relevant" evidence="6">
    <location>
        <position position="106"/>
    </location>
</feature>
<dbReference type="Gene3D" id="3.10.580.10">
    <property type="entry name" value="CBS-domain"/>
    <property type="match status" value="1"/>
</dbReference>
<dbReference type="GO" id="GO:0046872">
    <property type="term" value="F:metal ion binding"/>
    <property type="evidence" value="ECO:0007669"/>
    <property type="project" value="UniProtKB-KW"/>
</dbReference>
<dbReference type="SMART" id="SM00116">
    <property type="entry name" value="CBS"/>
    <property type="match status" value="2"/>
</dbReference>
<dbReference type="GO" id="GO:0019146">
    <property type="term" value="F:arabinose-5-phosphate isomerase activity"/>
    <property type="evidence" value="ECO:0007669"/>
    <property type="project" value="UniProtKB-EC"/>
</dbReference>
<dbReference type="Pfam" id="PF00571">
    <property type="entry name" value="CBS"/>
    <property type="match status" value="2"/>
</dbReference>
<dbReference type="PANTHER" id="PTHR42745:SF1">
    <property type="entry name" value="ARABINOSE 5-PHOSPHATE ISOMERASE KDSD"/>
    <property type="match status" value="1"/>
</dbReference>
<dbReference type="PANTHER" id="PTHR42745">
    <property type="match status" value="1"/>
</dbReference>
<feature type="domain" description="CBS" evidence="8">
    <location>
        <begin position="205"/>
        <end position="263"/>
    </location>
</feature>
<dbReference type="eggNOG" id="COG0794">
    <property type="taxonomic scope" value="Bacteria"/>
</dbReference>
<dbReference type="NCBIfam" id="TIGR00393">
    <property type="entry name" value="kpsF"/>
    <property type="match status" value="1"/>
</dbReference>
<keyword evidence="2" id="KW-0677">Repeat</keyword>
<dbReference type="GO" id="GO:0097367">
    <property type="term" value="F:carbohydrate derivative binding"/>
    <property type="evidence" value="ECO:0007669"/>
    <property type="project" value="InterPro"/>
</dbReference>
<evidence type="ECO:0000259" key="9">
    <source>
        <dbReference type="PROSITE" id="PS51464"/>
    </source>
</evidence>
<keyword evidence="5" id="KW-0862">Zinc</keyword>
<feature type="binding site" evidence="5">
    <location>
        <position position="77"/>
    </location>
    <ligand>
        <name>Zn(2+)</name>
        <dbReference type="ChEBI" id="CHEBI:29105"/>
    </ligand>
</feature>
<feature type="site" description="Catalytically relevant" evidence="6">
    <location>
        <position position="188"/>
    </location>
</feature>
<keyword evidence="5" id="KW-0479">Metal-binding</keyword>
<evidence type="ECO:0000256" key="4">
    <source>
        <dbReference type="PIRNR" id="PIRNR004692"/>
    </source>
</evidence>
<evidence type="ECO:0000256" key="3">
    <source>
        <dbReference type="ARBA" id="ARBA00023122"/>
    </source>
</evidence>
<evidence type="ECO:0000256" key="1">
    <source>
        <dbReference type="ARBA" id="ARBA00008165"/>
    </source>
</evidence>
<feature type="site" description="Catalytically relevant" evidence="6">
    <location>
        <position position="54"/>
    </location>
</feature>
<dbReference type="InterPro" id="IPR035474">
    <property type="entry name" value="SIS_Kpsf"/>
</dbReference>
<evidence type="ECO:0000313" key="10">
    <source>
        <dbReference type="EMBL" id="EFI33814.1"/>
    </source>
</evidence>
<dbReference type="InterPro" id="IPR050986">
    <property type="entry name" value="GutQ/KpsF_isomerases"/>
</dbReference>
<keyword evidence="3 7" id="KW-0129">CBS domain</keyword>
<feature type="domain" description="SIS" evidence="9">
    <location>
        <begin position="36"/>
        <end position="179"/>
    </location>
</feature>
<dbReference type="FunFam" id="3.40.50.10490:FF:000011">
    <property type="entry name" value="Arabinose 5-phosphate isomerase"/>
    <property type="match status" value="1"/>
</dbReference>
<name>D6SSZ8_9BACT</name>
<dbReference type="InterPro" id="IPR046342">
    <property type="entry name" value="CBS_dom_sf"/>
</dbReference>
<dbReference type="InterPro" id="IPR046348">
    <property type="entry name" value="SIS_dom_sf"/>
</dbReference>
<dbReference type="Pfam" id="PF01380">
    <property type="entry name" value="SIS"/>
    <property type="match status" value="1"/>
</dbReference>
<dbReference type="CDD" id="cd05014">
    <property type="entry name" value="SIS_Kpsf"/>
    <property type="match status" value="1"/>
</dbReference>
<evidence type="ECO:0000256" key="7">
    <source>
        <dbReference type="PROSITE-ProRule" id="PRU00703"/>
    </source>
</evidence>
<dbReference type="OrthoDB" id="9762536at2"/>
<dbReference type="CDD" id="cd04604">
    <property type="entry name" value="CBS_pair_SIS_assoc"/>
    <property type="match status" value="1"/>
</dbReference>
<dbReference type="eggNOG" id="COG0517">
    <property type="taxonomic scope" value="Bacteria"/>
</dbReference>
<dbReference type="GO" id="GO:1901135">
    <property type="term" value="P:carbohydrate derivative metabolic process"/>
    <property type="evidence" value="ECO:0007669"/>
    <property type="project" value="InterPro"/>
</dbReference>
<dbReference type="AlphaFoldDB" id="D6SSZ8"/>
<organism evidence="10 11">
    <name type="scientific">Desulfonatronospira thiodismutans ASO3-1</name>
    <dbReference type="NCBI Taxonomy" id="555779"/>
    <lineage>
        <taxon>Bacteria</taxon>
        <taxon>Pseudomonadati</taxon>
        <taxon>Thermodesulfobacteriota</taxon>
        <taxon>Desulfovibrionia</taxon>
        <taxon>Desulfovibrionales</taxon>
        <taxon>Desulfonatronovibrionaceae</taxon>
        <taxon>Desulfonatronospira</taxon>
    </lineage>
</organism>
<dbReference type="EMBL" id="ACJN02000003">
    <property type="protein sequence ID" value="EFI33814.1"/>
    <property type="molecule type" value="Genomic_DNA"/>
</dbReference>
<feature type="site" description="Catalytically relevant" evidence="6">
    <location>
        <position position="147"/>
    </location>
</feature>